<dbReference type="InterPro" id="IPR029498">
    <property type="entry name" value="HeLo_dom"/>
</dbReference>
<sequence>MALTSLINLASTYDSVIKTFEHIHFANTFSFDYADCMLKLANVKLRLSRWGGAVGLSSVDEYATSIYGTKVVEEDIPQAINLLGAIHAALETAKDSDREYNAYDPIILIAYQELSYADLSLHEVHRQIIRRRQNHLSVVEKATWVLRDRERFKVMINDIADKIRELEDLFPATQRRKEAIIEEAFEFSTSLRVLREVICEQDGALAEALDSILDPLGESINITVCGNNVYTNGVGVTVPRGGTFTQHVGNGLVATVHGGNIAIQSTKGGTITQHFGPLE</sequence>
<gene>
    <name evidence="2" type="ORF">CBYS24578_00015781</name>
</gene>
<accession>A0A9N9UBA6</accession>
<protein>
    <recommendedName>
        <fullName evidence="1">Prion-inhibition and propagation HeLo domain-containing protein</fullName>
    </recommendedName>
</protein>
<evidence type="ECO:0000313" key="2">
    <source>
        <dbReference type="EMBL" id="CAG9983497.1"/>
    </source>
</evidence>
<dbReference type="Pfam" id="PF14479">
    <property type="entry name" value="HeLo"/>
    <property type="match status" value="1"/>
</dbReference>
<feature type="domain" description="Prion-inhibition and propagation HeLo" evidence="1">
    <location>
        <begin position="6"/>
        <end position="185"/>
    </location>
</feature>
<dbReference type="AlphaFoldDB" id="A0A9N9UBA6"/>
<evidence type="ECO:0000313" key="3">
    <source>
        <dbReference type="Proteomes" id="UP000754883"/>
    </source>
</evidence>
<name>A0A9N9UBA6_9HYPO</name>
<dbReference type="Proteomes" id="UP000754883">
    <property type="component" value="Unassembled WGS sequence"/>
</dbReference>
<comment type="caution">
    <text evidence="2">The sequence shown here is derived from an EMBL/GenBank/DDBJ whole genome shotgun (WGS) entry which is preliminary data.</text>
</comment>
<proteinExistence type="predicted"/>
<dbReference type="EMBL" id="CABFNO020001364">
    <property type="protein sequence ID" value="CAG9983497.1"/>
    <property type="molecule type" value="Genomic_DNA"/>
</dbReference>
<keyword evidence="3" id="KW-1185">Reference proteome</keyword>
<dbReference type="OrthoDB" id="20872at2759"/>
<dbReference type="InterPro" id="IPR038305">
    <property type="entry name" value="HeLo_sf"/>
</dbReference>
<reference evidence="2" key="1">
    <citation type="submission" date="2021-10" db="EMBL/GenBank/DDBJ databases">
        <authorList>
            <person name="Piombo E."/>
        </authorList>
    </citation>
    <scope>NUCLEOTIDE SEQUENCE</scope>
</reference>
<dbReference type="Gene3D" id="1.20.120.1020">
    <property type="entry name" value="Prion-inhibition and propagation, HeLo domain"/>
    <property type="match status" value="1"/>
</dbReference>
<organism evidence="2 3">
    <name type="scientific">Clonostachys byssicola</name>
    <dbReference type="NCBI Taxonomy" id="160290"/>
    <lineage>
        <taxon>Eukaryota</taxon>
        <taxon>Fungi</taxon>
        <taxon>Dikarya</taxon>
        <taxon>Ascomycota</taxon>
        <taxon>Pezizomycotina</taxon>
        <taxon>Sordariomycetes</taxon>
        <taxon>Hypocreomycetidae</taxon>
        <taxon>Hypocreales</taxon>
        <taxon>Bionectriaceae</taxon>
        <taxon>Clonostachys</taxon>
    </lineage>
</organism>
<evidence type="ECO:0000259" key="1">
    <source>
        <dbReference type="Pfam" id="PF14479"/>
    </source>
</evidence>